<feature type="compositionally biased region" description="Polar residues" evidence="3">
    <location>
        <begin position="533"/>
        <end position="543"/>
    </location>
</feature>
<name>A0ABS7RJH1_9ACTN</name>
<feature type="domain" description="ABC transporter" evidence="4">
    <location>
        <begin position="9"/>
        <end position="223"/>
    </location>
</feature>
<evidence type="ECO:0000256" key="3">
    <source>
        <dbReference type="SAM" id="MobiDB-lite"/>
    </source>
</evidence>
<dbReference type="InterPro" id="IPR032781">
    <property type="entry name" value="ABC_tran_Xtn"/>
</dbReference>
<dbReference type="Proteomes" id="UP000754710">
    <property type="component" value="Unassembled WGS sequence"/>
</dbReference>
<keyword evidence="6" id="KW-1185">Reference proteome</keyword>
<evidence type="ECO:0000259" key="4">
    <source>
        <dbReference type="PROSITE" id="PS50893"/>
    </source>
</evidence>
<dbReference type="Pfam" id="PF00005">
    <property type="entry name" value="ABC_tran"/>
    <property type="match status" value="2"/>
</dbReference>
<dbReference type="PROSITE" id="PS00211">
    <property type="entry name" value="ABC_TRANSPORTER_1"/>
    <property type="match status" value="1"/>
</dbReference>
<dbReference type="PANTHER" id="PTHR42855:SF1">
    <property type="entry name" value="ABC TRANSPORTER DOMAIN-CONTAINING PROTEIN"/>
    <property type="match status" value="1"/>
</dbReference>
<dbReference type="SUPFAM" id="SSF52540">
    <property type="entry name" value="P-loop containing nucleoside triphosphate hydrolases"/>
    <property type="match status" value="2"/>
</dbReference>
<dbReference type="InterPro" id="IPR003439">
    <property type="entry name" value="ABC_transporter-like_ATP-bd"/>
</dbReference>
<dbReference type="PANTHER" id="PTHR42855">
    <property type="entry name" value="ABC TRANSPORTER ATP-BINDING SUBUNIT"/>
    <property type="match status" value="1"/>
</dbReference>
<dbReference type="InterPro" id="IPR051309">
    <property type="entry name" value="ABCF_ATPase"/>
</dbReference>
<evidence type="ECO:0000313" key="5">
    <source>
        <dbReference type="EMBL" id="MBY9075200.1"/>
    </source>
</evidence>
<keyword evidence="2 5" id="KW-0067">ATP-binding</keyword>
<dbReference type="Pfam" id="PF12848">
    <property type="entry name" value="ABC_tran_Xtn"/>
    <property type="match status" value="1"/>
</dbReference>
<evidence type="ECO:0000256" key="2">
    <source>
        <dbReference type="ARBA" id="ARBA00022840"/>
    </source>
</evidence>
<dbReference type="SMART" id="SM00382">
    <property type="entry name" value="AAA"/>
    <property type="match status" value="2"/>
</dbReference>
<dbReference type="PROSITE" id="PS50893">
    <property type="entry name" value="ABC_TRANSPORTER_2"/>
    <property type="match status" value="2"/>
</dbReference>
<accession>A0ABS7RJH1</accession>
<dbReference type="InterPro" id="IPR003593">
    <property type="entry name" value="AAA+_ATPase"/>
</dbReference>
<keyword evidence="1" id="KW-0547">Nucleotide-binding</keyword>
<dbReference type="CDD" id="cd03221">
    <property type="entry name" value="ABCF_EF-3"/>
    <property type="match status" value="2"/>
</dbReference>
<feature type="region of interest" description="Disordered" evidence="3">
    <location>
        <begin position="522"/>
        <end position="579"/>
    </location>
</feature>
<dbReference type="RefSeq" id="WP_221024980.1">
    <property type="nucleotide sequence ID" value="NZ_JAIEZQ010000002.1"/>
</dbReference>
<comment type="caution">
    <text evidence="5">The sequence shown here is derived from an EMBL/GenBank/DDBJ whole genome shotgun (WGS) entry which is preliminary data.</text>
</comment>
<evidence type="ECO:0000313" key="6">
    <source>
        <dbReference type="Proteomes" id="UP000754710"/>
    </source>
</evidence>
<dbReference type="InterPro" id="IPR027417">
    <property type="entry name" value="P-loop_NTPase"/>
</dbReference>
<dbReference type="Gene3D" id="3.40.50.300">
    <property type="entry name" value="P-loop containing nucleotide triphosphate hydrolases"/>
    <property type="match status" value="2"/>
</dbReference>
<proteinExistence type="predicted"/>
<protein>
    <submittedName>
        <fullName evidence="5">ABC-F family ATP-binding cassette domain-containing protein</fullName>
    </submittedName>
</protein>
<feature type="compositionally biased region" description="Low complexity" evidence="3">
    <location>
        <begin position="547"/>
        <end position="572"/>
    </location>
</feature>
<feature type="domain" description="ABC transporter" evidence="4">
    <location>
        <begin position="287"/>
        <end position="505"/>
    </location>
</feature>
<organism evidence="5 6">
    <name type="scientific">Nocardioides jiangsuensis</name>
    <dbReference type="NCBI Taxonomy" id="2866161"/>
    <lineage>
        <taxon>Bacteria</taxon>
        <taxon>Bacillati</taxon>
        <taxon>Actinomycetota</taxon>
        <taxon>Actinomycetes</taxon>
        <taxon>Propionibacteriales</taxon>
        <taxon>Nocardioidaceae</taxon>
        <taxon>Nocardioides</taxon>
    </lineage>
</organism>
<gene>
    <name evidence="5" type="ORF">K1X13_10255</name>
</gene>
<dbReference type="GO" id="GO:0005524">
    <property type="term" value="F:ATP binding"/>
    <property type="evidence" value="ECO:0007669"/>
    <property type="project" value="UniProtKB-KW"/>
</dbReference>
<sequence length="641" mass="69086">MSAPRPNVVNLERVHKSYGVRPLLDGVSLGVAAGQRVGVVGRNGDGKTTLLKIIGDLEEPDQGRVSRSRGLHLGYLTQGDDLDPSATVREAVLRGKADHEWAADSSTREVVEVLLVGLSLDRVVSGLSGGERRRCSLARLLLEDHDLIVLDEPTNHLDVEAVSWLAEHLARRTSALVVVTHDRWFLDAVCDTTWEVHDGVVDVYDGGYAAFVLAKAERQRQAAASEARRQNLMRKELAWLRRGAPARTSKPKFRIDAANALIEDEPPPRDRLELQRFASQRLGKDVLDLEDVTLVRGDKMLLDHATWRLGPGDRVGLVGVNGAGKTSVLRLLSGELAPAAGRVKTGRTVALEHLTQALDDLDPDERVLHAVERIKRVTKTAAGEITASSMLERFGFTGDRLTARIGDLSGGERRRFQMLRLLLDEPNVLLLDEPTNDLDIETLNVLEDFLDGWPGTLVVVSHDRYFLERVCDTVWALLGDGTIRMLPRGVDEYLERREAALRSGAGGTGVAAAVGNGGGVAGAGEATGPSNPPSSSVASQPGVSTDGPASSASASGSGAAPPASAGPAASAGEMREAKKAMARIDRQLTKLANREADLHAQLAEHAADYEKLAELDARLRELAAEKESLEEEWLEAASLLE</sequence>
<dbReference type="InterPro" id="IPR017871">
    <property type="entry name" value="ABC_transporter-like_CS"/>
</dbReference>
<dbReference type="EMBL" id="JAIEZQ010000002">
    <property type="protein sequence ID" value="MBY9075200.1"/>
    <property type="molecule type" value="Genomic_DNA"/>
</dbReference>
<evidence type="ECO:0000256" key="1">
    <source>
        <dbReference type="ARBA" id="ARBA00022741"/>
    </source>
</evidence>
<reference evidence="5 6" key="1">
    <citation type="submission" date="2021-08" db="EMBL/GenBank/DDBJ databases">
        <title>Nocardioides bacterium WL0053 sp. nov., isolated from the sediment.</title>
        <authorList>
            <person name="Wang L."/>
            <person name="Zhang D."/>
            <person name="Zhang A."/>
        </authorList>
    </citation>
    <scope>NUCLEOTIDE SEQUENCE [LARGE SCALE GENOMIC DNA]</scope>
    <source>
        <strain evidence="5 6">WL0053</strain>
    </source>
</reference>